<feature type="signal peptide" evidence="4">
    <location>
        <begin position="1"/>
        <end position="21"/>
    </location>
</feature>
<dbReference type="InterPro" id="IPR002130">
    <property type="entry name" value="Cyclophilin-type_PPIase_dom"/>
</dbReference>
<evidence type="ECO:0000313" key="7">
    <source>
        <dbReference type="EMBL" id="BCB28024.1"/>
    </source>
</evidence>
<dbReference type="Pfam" id="PF00160">
    <property type="entry name" value="Pro_isomerase"/>
    <property type="match status" value="1"/>
</dbReference>
<feature type="compositionally biased region" description="Basic residues" evidence="5">
    <location>
        <begin position="207"/>
        <end position="217"/>
    </location>
</feature>
<dbReference type="PROSITE" id="PS00170">
    <property type="entry name" value="CSA_PPIASE_1"/>
    <property type="match status" value="1"/>
</dbReference>
<dbReference type="EMBL" id="AP022853">
    <property type="protein sequence ID" value="BCB28024.1"/>
    <property type="molecule type" value="Genomic_DNA"/>
</dbReference>
<dbReference type="RefSeq" id="WP_173066696.1">
    <property type="nucleotide sequence ID" value="NZ_AP022853.1"/>
</dbReference>
<dbReference type="GO" id="GO:0006457">
    <property type="term" value="P:protein folding"/>
    <property type="evidence" value="ECO:0007669"/>
    <property type="project" value="InterPro"/>
</dbReference>
<proteinExistence type="inferred from homology"/>
<dbReference type="GO" id="GO:0003755">
    <property type="term" value="F:peptidyl-prolyl cis-trans isomerase activity"/>
    <property type="evidence" value="ECO:0007669"/>
    <property type="project" value="UniProtKB-UniRule"/>
</dbReference>
<sequence length="217" mass="23791">MSHFRFLLSILALLASFSAQSATNPQVMIKTNLGEMVVELYPQKAPKTVENFLHYVKNGFYNGTIFHRVINDFMIQGGGLTPAFEQKATFPPIPNEADNGLKNEPGTLAMAHAADPNSATAQFFINLDQNKHLDFYKPESYYYGYCVFGKVIKGLDVAKKIGAIPTSAGGPFASDVPQEKIVIEEVAPITLQAAAEPATDKKTSKQPTRKKKDVKHG</sequence>
<dbReference type="InterPro" id="IPR044665">
    <property type="entry name" value="E_coli_cyclophilin_A-like"/>
</dbReference>
<name>A0A6F8VEB6_9PROT</name>
<keyword evidence="8" id="KW-1185">Reference proteome</keyword>
<feature type="region of interest" description="Disordered" evidence="5">
    <location>
        <begin position="193"/>
        <end position="217"/>
    </location>
</feature>
<evidence type="ECO:0000256" key="5">
    <source>
        <dbReference type="SAM" id="MobiDB-lite"/>
    </source>
</evidence>
<dbReference type="EC" id="5.2.1.8" evidence="4"/>
<dbReference type="AlphaFoldDB" id="A0A6F8VEB6"/>
<comment type="function">
    <text evidence="4">PPIases accelerate the folding of proteins. It catalyzes the cis-trans isomerization of proline imidic peptide bonds in oligopeptides.</text>
</comment>
<evidence type="ECO:0000256" key="3">
    <source>
        <dbReference type="ARBA" id="ARBA00023235"/>
    </source>
</evidence>
<gene>
    <name evidence="7" type="primary">ppiA</name>
    <name evidence="7" type="ORF">SKTS_29100</name>
</gene>
<dbReference type="PRINTS" id="PR00153">
    <property type="entry name" value="CSAPPISMRASE"/>
</dbReference>
<evidence type="ECO:0000313" key="8">
    <source>
        <dbReference type="Proteomes" id="UP000502260"/>
    </source>
</evidence>
<comment type="catalytic activity">
    <reaction evidence="4">
        <text>[protein]-peptidylproline (omega=180) = [protein]-peptidylproline (omega=0)</text>
        <dbReference type="Rhea" id="RHEA:16237"/>
        <dbReference type="Rhea" id="RHEA-COMP:10747"/>
        <dbReference type="Rhea" id="RHEA-COMP:10748"/>
        <dbReference type="ChEBI" id="CHEBI:83833"/>
        <dbReference type="ChEBI" id="CHEBI:83834"/>
        <dbReference type="EC" id="5.2.1.8"/>
    </reaction>
</comment>
<keyword evidence="3 4" id="KW-0413">Isomerase</keyword>
<dbReference type="Proteomes" id="UP000502260">
    <property type="component" value="Chromosome"/>
</dbReference>
<feature type="chain" id="PRO_5026370920" description="Peptidyl-prolyl cis-trans isomerase" evidence="4">
    <location>
        <begin position="22"/>
        <end position="217"/>
    </location>
</feature>
<accession>A0A6F8VEB6</accession>
<dbReference type="KEGG" id="slac:SKTS_29100"/>
<dbReference type="PROSITE" id="PS50072">
    <property type="entry name" value="CSA_PPIASE_2"/>
    <property type="match status" value="1"/>
</dbReference>
<evidence type="ECO:0000259" key="6">
    <source>
        <dbReference type="PROSITE" id="PS50072"/>
    </source>
</evidence>
<dbReference type="SUPFAM" id="SSF50891">
    <property type="entry name" value="Cyclophilin-like"/>
    <property type="match status" value="1"/>
</dbReference>
<evidence type="ECO:0000256" key="2">
    <source>
        <dbReference type="ARBA" id="ARBA00023110"/>
    </source>
</evidence>
<evidence type="ECO:0000256" key="1">
    <source>
        <dbReference type="ARBA" id="ARBA00007365"/>
    </source>
</evidence>
<comment type="similarity">
    <text evidence="1 4">Belongs to the cyclophilin-type PPIase family.</text>
</comment>
<evidence type="ECO:0000256" key="4">
    <source>
        <dbReference type="RuleBase" id="RU363019"/>
    </source>
</evidence>
<reference evidence="8" key="1">
    <citation type="submission" date="2020-03" db="EMBL/GenBank/DDBJ databases">
        <title>Complete genome sequence of sulfur-oxidizing bacterium skT11.</title>
        <authorList>
            <person name="Kanda M."/>
            <person name="Kojima H."/>
            <person name="Fukui M."/>
        </authorList>
    </citation>
    <scope>NUCLEOTIDE SEQUENCE [LARGE SCALE GENOMIC DNA]</scope>
    <source>
        <strain evidence="8">skT11</strain>
    </source>
</reference>
<dbReference type="InterPro" id="IPR029000">
    <property type="entry name" value="Cyclophilin-like_dom_sf"/>
</dbReference>
<feature type="domain" description="PPIase cyclophilin-type" evidence="6">
    <location>
        <begin position="31"/>
        <end position="188"/>
    </location>
</feature>
<keyword evidence="4" id="KW-0732">Signal</keyword>
<keyword evidence="2 4" id="KW-0697">Rotamase</keyword>
<protein>
    <recommendedName>
        <fullName evidence="4">Peptidyl-prolyl cis-trans isomerase</fullName>
        <shortName evidence="4">PPIase</shortName>
        <ecNumber evidence="4">5.2.1.8</ecNumber>
    </recommendedName>
</protein>
<dbReference type="PANTHER" id="PTHR43246">
    <property type="entry name" value="PEPTIDYL-PROLYL CIS-TRANS ISOMERASE CYP38, CHLOROPLASTIC"/>
    <property type="match status" value="1"/>
</dbReference>
<organism evidence="7 8">
    <name type="scientific">Sulfurimicrobium lacus</name>
    <dbReference type="NCBI Taxonomy" id="2715678"/>
    <lineage>
        <taxon>Bacteria</taxon>
        <taxon>Pseudomonadati</taxon>
        <taxon>Pseudomonadota</taxon>
        <taxon>Betaproteobacteria</taxon>
        <taxon>Nitrosomonadales</taxon>
        <taxon>Sulfuricellaceae</taxon>
        <taxon>Sulfurimicrobium</taxon>
    </lineage>
</organism>
<dbReference type="InterPro" id="IPR020892">
    <property type="entry name" value="Cyclophilin-type_PPIase_CS"/>
</dbReference>
<dbReference type="Gene3D" id="2.40.100.10">
    <property type="entry name" value="Cyclophilin-like"/>
    <property type="match status" value="1"/>
</dbReference>